<dbReference type="Pfam" id="PF00646">
    <property type="entry name" value="F-box"/>
    <property type="match status" value="1"/>
</dbReference>
<name>A0AA38GEW7_TAXCH</name>
<sequence>MESGTRATLPIDVMKKIFSNLSFRELMRMRIVCKLWNFILDSSNLYYIVEDPTIWCFGFLVREWRDVTGFYGPLYLDDDGRFSRLYISGAPFEKRSRIHMTIGSLVLLSFPIYEFGARQYILANPFTGGVMRIGSIDVGIDGCVSLFEDIDDDEYVFVALRCFPSSDFTYEIYCSRSRCWSLLSVPTHTVVPKVTPPIGASCCGGRMYWVKEKLNCFSKIEYTIFSLDVVHRKLNFCCIPFSDVVSLCLAVHENNLFCIVSMGEVCVWLLRDAEAISGEEQEMGFERDDENVFEDGFRFVWKYLMDFSRDINEKCPGYVAVRSVGSIVLMCKYAQIPYMFYDLDRKNCIPAFRKLCTSERYGCYFPTREDCRDVVLGVSFMPLIPGCENISRLRNLSID</sequence>
<evidence type="ECO:0000313" key="2">
    <source>
        <dbReference type="EMBL" id="KAH9320370.1"/>
    </source>
</evidence>
<dbReference type="InterPro" id="IPR050796">
    <property type="entry name" value="SCF_F-box_component"/>
</dbReference>
<proteinExistence type="predicted"/>
<dbReference type="PROSITE" id="PS50181">
    <property type="entry name" value="FBOX"/>
    <property type="match status" value="1"/>
</dbReference>
<dbReference type="AlphaFoldDB" id="A0AA38GEW7"/>
<dbReference type="InterPro" id="IPR036047">
    <property type="entry name" value="F-box-like_dom_sf"/>
</dbReference>
<dbReference type="EMBL" id="JAHRHJ020000004">
    <property type="protein sequence ID" value="KAH9320370.1"/>
    <property type="molecule type" value="Genomic_DNA"/>
</dbReference>
<evidence type="ECO:0000313" key="3">
    <source>
        <dbReference type="Proteomes" id="UP000824469"/>
    </source>
</evidence>
<dbReference type="SMART" id="SM00256">
    <property type="entry name" value="FBOX"/>
    <property type="match status" value="1"/>
</dbReference>
<gene>
    <name evidence="2" type="ORF">KI387_043966</name>
</gene>
<comment type="caution">
    <text evidence="2">The sequence shown here is derived from an EMBL/GenBank/DDBJ whole genome shotgun (WGS) entry which is preliminary data.</text>
</comment>
<accession>A0AA38GEW7</accession>
<protein>
    <recommendedName>
        <fullName evidence="1">F-box domain-containing protein</fullName>
    </recommendedName>
</protein>
<dbReference type="Proteomes" id="UP000824469">
    <property type="component" value="Unassembled WGS sequence"/>
</dbReference>
<feature type="domain" description="F-box" evidence="1">
    <location>
        <begin position="3"/>
        <end position="49"/>
    </location>
</feature>
<keyword evidence="3" id="KW-1185">Reference proteome</keyword>
<dbReference type="Gene3D" id="1.20.1280.50">
    <property type="match status" value="1"/>
</dbReference>
<evidence type="ECO:0000259" key="1">
    <source>
        <dbReference type="PROSITE" id="PS50181"/>
    </source>
</evidence>
<reference evidence="2 3" key="1">
    <citation type="journal article" date="2021" name="Nat. Plants">
        <title>The Taxus genome provides insights into paclitaxel biosynthesis.</title>
        <authorList>
            <person name="Xiong X."/>
            <person name="Gou J."/>
            <person name="Liao Q."/>
            <person name="Li Y."/>
            <person name="Zhou Q."/>
            <person name="Bi G."/>
            <person name="Li C."/>
            <person name="Du R."/>
            <person name="Wang X."/>
            <person name="Sun T."/>
            <person name="Guo L."/>
            <person name="Liang H."/>
            <person name="Lu P."/>
            <person name="Wu Y."/>
            <person name="Zhang Z."/>
            <person name="Ro D.K."/>
            <person name="Shang Y."/>
            <person name="Huang S."/>
            <person name="Yan J."/>
        </authorList>
    </citation>
    <scope>NUCLEOTIDE SEQUENCE [LARGE SCALE GENOMIC DNA]</scope>
    <source>
        <strain evidence="2">Ta-2019</strain>
    </source>
</reference>
<dbReference type="SUPFAM" id="SSF81383">
    <property type="entry name" value="F-box domain"/>
    <property type="match status" value="1"/>
</dbReference>
<organism evidence="2 3">
    <name type="scientific">Taxus chinensis</name>
    <name type="common">Chinese yew</name>
    <name type="synonym">Taxus wallichiana var. chinensis</name>
    <dbReference type="NCBI Taxonomy" id="29808"/>
    <lineage>
        <taxon>Eukaryota</taxon>
        <taxon>Viridiplantae</taxon>
        <taxon>Streptophyta</taxon>
        <taxon>Embryophyta</taxon>
        <taxon>Tracheophyta</taxon>
        <taxon>Spermatophyta</taxon>
        <taxon>Pinopsida</taxon>
        <taxon>Pinidae</taxon>
        <taxon>Conifers II</taxon>
        <taxon>Cupressales</taxon>
        <taxon>Taxaceae</taxon>
        <taxon>Taxus</taxon>
    </lineage>
</organism>
<dbReference type="PANTHER" id="PTHR31672">
    <property type="entry name" value="BNACNNG10540D PROTEIN"/>
    <property type="match status" value="1"/>
</dbReference>
<dbReference type="InterPro" id="IPR001810">
    <property type="entry name" value="F-box_dom"/>
</dbReference>